<dbReference type="Gene3D" id="3.40.50.10890">
    <property type="match status" value="1"/>
</dbReference>
<dbReference type="InterPro" id="IPR036866">
    <property type="entry name" value="RibonucZ/Hydroxyglut_hydro"/>
</dbReference>
<dbReference type="AlphaFoldDB" id="A0A5K7Z904"/>
<dbReference type="SMART" id="SM00849">
    <property type="entry name" value="Lactamase_B"/>
    <property type="match status" value="1"/>
</dbReference>
<keyword evidence="5" id="KW-1185">Reference proteome</keyword>
<dbReference type="KEGG" id="dwd:DSCW_03640"/>
<dbReference type="InterPro" id="IPR022712">
    <property type="entry name" value="Beta_Casp"/>
</dbReference>
<dbReference type="SMART" id="SM01027">
    <property type="entry name" value="Beta-Casp"/>
    <property type="match status" value="1"/>
</dbReference>
<evidence type="ECO:0000313" key="4">
    <source>
        <dbReference type="EMBL" id="BBO72947.1"/>
    </source>
</evidence>
<evidence type="ECO:0000259" key="3">
    <source>
        <dbReference type="SMART" id="SM01027"/>
    </source>
</evidence>
<proteinExistence type="predicted"/>
<dbReference type="Pfam" id="PF07521">
    <property type="entry name" value="RMMBL"/>
    <property type="match status" value="1"/>
</dbReference>
<feature type="domain" description="Metallo-beta-lactamase" evidence="2">
    <location>
        <begin position="13"/>
        <end position="227"/>
    </location>
</feature>
<accession>A0A5K7Z904</accession>
<dbReference type="OrthoDB" id="9803916at2"/>
<evidence type="ECO:0000313" key="5">
    <source>
        <dbReference type="Proteomes" id="UP000427769"/>
    </source>
</evidence>
<reference evidence="4 5" key="1">
    <citation type="submission" date="2019-11" db="EMBL/GenBank/DDBJ databases">
        <title>Comparative genomics of hydrocarbon-degrading Desulfosarcina strains.</title>
        <authorList>
            <person name="Watanabe M."/>
            <person name="Kojima H."/>
            <person name="Fukui M."/>
        </authorList>
    </citation>
    <scope>NUCLEOTIDE SEQUENCE [LARGE SCALE GENOMIC DNA]</scope>
    <source>
        <strain evidence="4 5">PP31</strain>
    </source>
</reference>
<protein>
    <submittedName>
        <fullName evidence="4">MBL fold hydrolase</fullName>
    </submittedName>
</protein>
<keyword evidence="1 4" id="KW-0378">Hydrolase</keyword>
<dbReference type="Pfam" id="PF00753">
    <property type="entry name" value="Lactamase_B"/>
    <property type="match status" value="1"/>
</dbReference>
<name>A0A5K7Z904_9BACT</name>
<dbReference type="GO" id="GO:0016787">
    <property type="term" value="F:hydrolase activity"/>
    <property type="evidence" value="ECO:0007669"/>
    <property type="project" value="UniProtKB-KW"/>
</dbReference>
<organism evidence="4 5">
    <name type="scientific">Desulfosarcina widdelii</name>
    <dbReference type="NCBI Taxonomy" id="947919"/>
    <lineage>
        <taxon>Bacteria</taxon>
        <taxon>Pseudomonadati</taxon>
        <taxon>Thermodesulfobacteriota</taxon>
        <taxon>Desulfobacteria</taxon>
        <taxon>Desulfobacterales</taxon>
        <taxon>Desulfosarcinaceae</taxon>
        <taxon>Desulfosarcina</taxon>
    </lineage>
</organism>
<gene>
    <name evidence="4" type="ORF">DSCW_03640</name>
</gene>
<feature type="domain" description="Beta-Casp" evidence="3">
    <location>
        <begin position="232"/>
        <end position="367"/>
    </location>
</feature>
<sequence length="445" mass="48864">MNVSHLGAENCVTGSCHLLQANGLNIMVDCGLAQGDDPARSMDRWPIQPDEIDYLFLTHAHIDHIGRLPELIQKGFKGEIICSHPTRALLIPMLTDAMKFSGMPEQTALNIHKSIDDLSWGFECGQDFDLEKGISFKLKRAGHILGSSFVRFQDDHTGESVLFSGDLGAKDTPILPDPEAPDPADRVIMESTYGDRLHGDRQHRTRQLGAVLSRALADSGKVFIPAFSLGRTQELIYEMDRLFSNPDCQAMFPDLQGVQRPPVFVDSPLGLEITRIYARLSEYWDKEARDLKRSGDHPIDFDGLYAVEGHHDHLKLCDAAGPAVILAGSGMCTGGRIIDHLKKGIEDPKSDILFVGYQAAGTPGRAIQDNAEKPGGYVYLDGERKTIRADVHTLSGYSAHADQKGLVDWITSMPEKPGAIKLVHGEGGARRALAEVLEKQGYTVH</sequence>
<evidence type="ECO:0000256" key="1">
    <source>
        <dbReference type="ARBA" id="ARBA00022801"/>
    </source>
</evidence>
<dbReference type="Pfam" id="PF10996">
    <property type="entry name" value="Beta-Casp"/>
    <property type="match status" value="1"/>
</dbReference>
<dbReference type="CDD" id="cd16295">
    <property type="entry name" value="TTHA0252-CPSF-like_MBL-fold"/>
    <property type="match status" value="1"/>
</dbReference>
<dbReference type="EMBL" id="AP021875">
    <property type="protein sequence ID" value="BBO72947.1"/>
    <property type="molecule type" value="Genomic_DNA"/>
</dbReference>
<evidence type="ECO:0000259" key="2">
    <source>
        <dbReference type="SMART" id="SM00849"/>
    </source>
</evidence>
<dbReference type="SUPFAM" id="SSF56281">
    <property type="entry name" value="Metallo-hydrolase/oxidoreductase"/>
    <property type="match status" value="1"/>
</dbReference>
<dbReference type="InterPro" id="IPR011108">
    <property type="entry name" value="RMMBL"/>
</dbReference>
<dbReference type="RefSeq" id="WP_155302106.1">
    <property type="nucleotide sequence ID" value="NZ_AP021875.1"/>
</dbReference>
<dbReference type="Proteomes" id="UP000427769">
    <property type="component" value="Chromosome"/>
</dbReference>
<dbReference type="PANTHER" id="PTHR11203:SF37">
    <property type="entry name" value="INTEGRATOR COMPLEX SUBUNIT 11"/>
    <property type="match status" value="1"/>
</dbReference>
<dbReference type="Gene3D" id="3.60.15.10">
    <property type="entry name" value="Ribonuclease Z/Hydroxyacylglutathione hydrolase-like"/>
    <property type="match status" value="1"/>
</dbReference>
<dbReference type="GO" id="GO:0004521">
    <property type="term" value="F:RNA endonuclease activity"/>
    <property type="evidence" value="ECO:0007669"/>
    <property type="project" value="TreeGrafter"/>
</dbReference>
<dbReference type="InterPro" id="IPR001279">
    <property type="entry name" value="Metallo-B-lactamas"/>
</dbReference>
<dbReference type="PANTHER" id="PTHR11203">
    <property type="entry name" value="CLEAVAGE AND POLYADENYLATION SPECIFICITY FACTOR FAMILY MEMBER"/>
    <property type="match status" value="1"/>
</dbReference>
<dbReference type="InterPro" id="IPR050698">
    <property type="entry name" value="MBL"/>
</dbReference>